<name>A0ABN7WPC4_GIGMA</name>
<gene>
    <name evidence="1" type="ORF">GMARGA_LOCUS33401</name>
</gene>
<proteinExistence type="predicted"/>
<sequence>MIRAYNLALALSSIGAQIDKQVTGTKVAVIMIDNEEENEISTTNMIIHLKKDGLKHISHLHAAYTLLYYVLLFPYGKDE</sequence>
<feature type="non-terminal residue" evidence="1">
    <location>
        <position position="79"/>
    </location>
</feature>
<comment type="caution">
    <text evidence="1">The sequence shown here is derived from an EMBL/GenBank/DDBJ whole genome shotgun (WGS) entry which is preliminary data.</text>
</comment>
<dbReference type="EMBL" id="CAJVQB010055363">
    <property type="protein sequence ID" value="CAG8837228.1"/>
    <property type="molecule type" value="Genomic_DNA"/>
</dbReference>
<protein>
    <submittedName>
        <fullName evidence="1">18579_t:CDS:1</fullName>
    </submittedName>
</protein>
<reference evidence="1 2" key="1">
    <citation type="submission" date="2021-06" db="EMBL/GenBank/DDBJ databases">
        <authorList>
            <person name="Kallberg Y."/>
            <person name="Tangrot J."/>
            <person name="Rosling A."/>
        </authorList>
    </citation>
    <scope>NUCLEOTIDE SEQUENCE [LARGE SCALE GENOMIC DNA]</scope>
    <source>
        <strain evidence="1 2">120-4 pot B 10/14</strain>
    </source>
</reference>
<accession>A0ABN7WPC4</accession>
<keyword evidence="2" id="KW-1185">Reference proteome</keyword>
<dbReference type="Proteomes" id="UP000789901">
    <property type="component" value="Unassembled WGS sequence"/>
</dbReference>
<evidence type="ECO:0000313" key="1">
    <source>
        <dbReference type="EMBL" id="CAG8837228.1"/>
    </source>
</evidence>
<evidence type="ECO:0000313" key="2">
    <source>
        <dbReference type="Proteomes" id="UP000789901"/>
    </source>
</evidence>
<organism evidence="1 2">
    <name type="scientific">Gigaspora margarita</name>
    <dbReference type="NCBI Taxonomy" id="4874"/>
    <lineage>
        <taxon>Eukaryota</taxon>
        <taxon>Fungi</taxon>
        <taxon>Fungi incertae sedis</taxon>
        <taxon>Mucoromycota</taxon>
        <taxon>Glomeromycotina</taxon>
        <taxon>Glomeromycetes</taxon>
        <taxon>Diversisporales</taxon>
        <taxon>Gigasporaceae</taxon>
        <taxon>Gigaspora</taxon>
    </lineage>
</organism>